<feature type="non-terminal residue" evidence="1">
    <location>
        <position position="1"/>
    </location>
</feature>
<comment type="caution">
    <text evidence="1">The sequence shown here is derived from an EMBL/GenBank/DDBJ whole genome shotgun (WGS) entry which is preliminary data.</text>
</comment>
<evidence type="ECO:0000313" key="1">
    <source>
        <dbReference type="EMBL" id="KPV52299.1"/>
    </source>
</evidence>
<dbReference type="AlphaFoldDB" id="A0A0P9DQ60"/>
<accession>A0A0P9DQ60</accession>
<name>A0A0P9DQ60_9CHLR</name>
<gene>
    <name evidence="1" type="ORF">SE17_16345</name>
</gene>
<proteinExistence type="predicted"/>
<evidence type="ECO:0000313" key="2">
    <source>
        <dbReference type="Proteomes" id="UP000050509"/>
    </source>
</evidence>
<protein>
    <submittedName>
        <fullName evidence="1">Uncharacterized protein</fullName>
    </submittedName>
</protein>
<reference evidence="1 2" key="1">
    <citation type="submission" date="2015-09" db="EMBL/GenBank/DDBJ databases">
        <title>Draft genome sequence of Kouleothrix aurantiaca JCM 19913.</title>
        <authorList>
            <person name="Hemp J."/>
        </authorList>
    </citation>
    <scope>NUCLEOTIDE SEQUENCE [LARGE SCALE GENOMIC DNA]</scope>
    <source>
        <strain evidence="1 2">COM-B</strain>
    </source>
</reference>
<organism evidence="1 2">
    <name type="scientific">Kouleothrix aurantiaca</name>
    <dbReference type="NCBI Taxonomy" id="186479"/>
    <lineage>
        <taxon>Bacteria</taxon>
        <taxon>Bacillati</taxon>
        <taxon>Chloroflexota</taxon>
        <taxon>Chloroflexia</taxon>
        <taxon>Chloroflexales</taxon>
        <taxon>Roseiflexineae</taxon>
        <taxon>Roseiflexaceae</taxon>
        <taxon>Kouleothrix</taxon>
    </lineage>
</organism>
<dbReference type="Proteomes" id="UP000050509">
    <property type="component" value="Unassembled WGS sequence"/>
</dbReference>
<sequence length="117" mass="11877">WQTFQSTARGFSARYPAGWSVAEGDATTSFAAPGSDAQIVVRTAPGMIEPGQPHDLPSNARCRTVAVGAAAGTRCGDTVTITRSPAADGSTTLVTISATPGVDAATFEAFLQGVTFA</sequence>
<keyword evidence="2" id="KW-1185">Reference proteome</keyword>
<dbReference type="EMBL" id="LJCR01000592">
    <property type="protein sequence ID" value="KPV52299.1"/>
    <property type="molecule type" value="Genomic_DNA"/>
</dbReference>